<dbReference type="SUPFAM" id="SSF48452">
    <property type="entry name" value="TPR-like"/>
    <property type="match status" value="1"/>
</dbReference>
<dbReference type="Proteomes" id="UP000257109">
    <property type="component" value="Unassembled WGS sequence"/>
</dbReference>
<evidence type="ECO:0000313" key="3">
    <source>
        <dbReference type="EMBL" id="RDY10837.1"/>
    </source>
</evidence>
<feature type="region of interest" description="Disordered" evidence="1">
    <location>
        <begin position="131"/>
        <end position="163"/>
    </location>
</feature>
<keyword evidence="4" id="KW-1185">Reference proteome</keyword>
<name>A0A371I717_MUCPR</name>
<reference evidence="3" key="1">
    <citation type="submission" date="2018-05" db="EMBL/GenBank/DDBJ databases">
        <title>Draft genome of Mucuna pruriens seed.</title>
        <authorList>
            <person name="Nnadi N.E."/>
            <person name="Vos R."/>
            <person name="Hasami M.H."/>
            <person name="Devisetty U.K."/>
            <person name="Aguiy J.C."/>
        </authorList>
    </citation>
    <scope>NUCLEOTIDE SEQUENCE [LARGE SCALE GENOMIC DNA]</scope>
    <source>
        <strain evidence="3">JCA_2017</strain>
    </source>
</reference>
<dbReference type="GO" id="GO:0006396">
    <property type="term" value="P:RNA processing"/>
    <property type="evidence" value="ECO:0007669"/>
    <property type="project" value="InterPro"/>
</dbReference>
<dbReference type="PANTHER" id="PTHR26312:SF225">
    <property type="entry name" value="TPR REPEAT PROTEIN"/>
    <property type="match status" value="1"/>
</dbReference>
<dbReference type="InterPro" id="IPR011990">
    <property type="entry name" value="TPR-like_helical_dom_sf"/>
</dbReference>
<comment type="caution">
    <text evidence="3">The sequence shown here is derived from an EMBL/GenBank/DDBJ whole genome shotgun (WGS) entry which is preliminary data.</text>
</comment>
<dbReference type="SMART" id="SM00386">
    <property type="entry name" value="HAT"/>
    <property type="match status" value="3"/>
</dbReference>
<evidence type="ECO:0000313" key="4">
    <source>
        <dbReference type="Proteomes" id="UP000257109"/>
    </source>
</evidence>
<dbReference type="InterPro" id="IPR003107">
    <property type="entry name" value="HAT"/>
</dbReference>
<dbReference type="InterPro" id="IPR057352">
    <property type="entry name" value="TPR_TmcB/C"/>
</dbReference>
<feature type="compositionally biased region" description="Acidic residues" evidence="1">
    <location>
        <begin position="138"/>
        <end position="154"/>
    </location>
</feature>
<feature type="domain" description="TmcB/TmcC TPR repeats" evidence="2">
    <location>
        <begin position="245"/>
        <end position="289"/>
    </location>
</feature>
<sequence length="365" mass="40288">MLLRSSSTPVLGSLLSSFTDSPNNNIHSETCHALKHFPPPSFPQHYHKLSFLQTGPFTLSCGSSPISPTISELERQNKGFRRVQSEGNLQELTYSSCNNNNEDRFDYSDPPKRFSARHRCLVLETIPSFSTAKHNGLSEEEEEDEEMESESEDGEEKRGDGFSVVNGGKGVILSEEVGVRDGICRVSFEEEEEVGSGKEMYLAKGLGVECCGDGVGGCRSGGGGGGGGDHNPMGSGGNDGDRHGVEEYYKKMVKENPGDPLFLRNYANFLYQCKQDHEGAEEYYSRAILADPNDGEVLSQYGKLVWELHHDQQRASSYFERAVQASPQDSHVQAAYASFLWDTEEDEDGSSEPQCFPPHMQEVLS</sequence>
<feature type="region of interest" description="Disordered" evidence="1">
    <location>
        <begin position="345"/>
        <end position="365"/>
    </location>
</feature>
<dbReference type="OrthoDB" id="1926212at2759"/>
<evidence type="ECO:0000256" key="1">
    <source>
        <dbReference type="SAM" id="MobiDB-lite"/>
    </source>
</evidence>
<dbReference type="Gene3D" id="1.25.40.10">
    <property type="entry name" value="Tetratricopeptide repeat domain"/>
    <property type="match status" value="1"/>
</dbReference>
<gene>
    <name evidence="3" type="ORF">CR513_04570</name>
</gene>
<dbReference type="Pfam" id="PF25474">
    <property type="entry name" value="TPR_TmcB"/>
    <property type="match status" value="1"/>
</dbReference>
<evidence type="ECO:0000259" key="2">
    <source>
        <dbReference type="Pfam" id="PF25474"/>
    </source>
</evidence>
<dbReference type="PANTHER" id="PTHR26312">
    <property type="entry name" value="TETRATRICOPEPTIDE REPEAT PROTEIN 5"/>
    <property type="match status" value="1"/>
</dbReference>
<accession>A0A371I717</accession>
<dbReference type="AlphaFoldDB" id="A0A371I717"/>
<proteinExistence type="predicted"/>
<protein>
    <recommendedName>
        <fullName evidence="2">TmcB/TmcC TPR repeats domain-containing protein</fullName>
    </recommendedName>
</protein>
<organism evidence="3 4">
    <name type="scientific">Mucuna pruriens</name>
    <name type="common">Velvet bean</name>
    <name type="synonym">Dolichos pruriens</name>
    <dbReference type="NCBI Taxonomy" id="157652"/>
    <lineage>
        <taxon>Eukaryota</taxon>
        <taxon>Viridiplantae</taxon>
        <taxon>Streptophyta</taxon>
        <taxon>Embryophyta</taxon>
        <taxon>Tracheophyta</taxon>
        <taxon>Spermatophyta</taxon>
        <taxon>Magnoliopsida</taxon>
        <taxon>eudicotyledons</taxon>
        <taxon>Gunneridae</taxon>
        <taxon>Pentapetalae</taxon>
        <taxon>rosids</taxon>
        <taxon>fabids</taxon>
        <taxon>Fabales</taxon>
        <taxon>Fabaceae</taxon>
        <taxon>Papilionoideae</taxon>
        <taxon>50 kb inversion clade</taxon>
        <taxon>NPAAA clade</taxon>
        <taxon>indigoferoid/millettioid clade</taxon>
        <taxon>Phaseoleae</taxon>
        <taxon>Mucuna</taxon>
    </lineage>
</organism>
<dbReference type="EMBL" id="QJKJ01000762">
    <property type="protein sequence ID" value="RDY10837.1"/>
    <property type="molecule type" value="Genomic_DNA"/>
</dbReference>